<name>A0A078S884_BACUN</name>
<gene>
    <name evidence="1" type="ORF">M094_3730</name>
</gene>
<dbReference type="Proteomes" id="UP000028013">
    <property type="component" value="Unassembled WGS sequence"/>
</dbReference>
<comment type="caution">
    <text evidence="1">The sequence shown here is derived from an EMBL/GenBank/DDBJ whole genome shotgun (WGS) entry which is preliminary data.</text>
</comment>
<accession>A0A078S884</accession>
<dbReference type="AlphaFoldDB" id="A0A078S884"/>
<organism evidence="1 2">
    <name type="scientific">Bacteroides uniformis str. 3978 T3 ii</name>
    <dbReference type="NCBI Taxonomy" id="1339349"/>
    <lineage>
        <taxon>Bacteria</taxon>
        <taxon>Pseudomonadati</taxon>
        <taxon>Bacteroidota</taxon>
        <taxon>Bacteroidia</taxon>
        <taxon>Bacteroidales</taxon>
        <taxon>Bacteroidaceae</taxon>
        <taxon>Bacteroides</taxon>
    </lineage>
</organism>
<protein>
    <submittedName>
        <fullName evidence="1">Uncharacterized protein</fullName>
    </submittedName>
</protein>
<dbReference type="EMBL" id="JNHN01000076">
    <property type="protein sequence ID" value="KDS58207.1"/>
    <property type="molecule type" value="Genomic_DNA"/>
</dbReference>
<evidence type="ECO:0000313" key="2">
    <source>
        <dbReference type="Proteomes" id="UP000028013"/>
    </source>
</evidence>
<proteinExistence type="predicted"/>
<dbReference type="PATRIC" id="fig|1339349.3.peg.567"/>
<sequence>MESAEYSLDELLCQSLLLFRQYRFYDAPECGEKAFRILEEAHVWMGRTQECVDMAKWGCVIECLAQKYYIEDDTDAILEEIDAALVAHWKRIEKIHAEVTTVYLWLGYYFLLRFRNRESRSHSRCKQIMSSLLCALVEIFRKVEKGGTPTEVLSHLSVDVWGETVCWMEQVHDSRLCEKQSSALLAQLYNLKSVELEKGLGKQDALLQQILEFYCF</sequence>
<dbReference type="RefSeq" id="WP_035450043.1">
    <property type="nucleotide sequence ID" value="NZ_JNHN01000076.1"/>
</dbReference>
<evidence type="ECO:0000313" key="1">
    <source>
        <dbReference type="EMBL" id="KDS58207.1"/>
    </source>
</evidence>
<reference evidence="1 2" key="1">
    <citation type="submission" date="2014-04" db="EMBL/GenBank/DDBJ databases">
        <authorList>
            <person name="Sears C."/>
            <person name="Carroll K."/>
            <person name="Sack B.R."/>
            <person name="Qadri F."/>
            <person name="Myers L.L."/>
            <person name="Chung G.-T."/>
            <person name="Escheverria P."/>
            <person name="Fraser C.M."/>
            <person name="Sadzewicz L."/>
            <person name="Shefchek K.A."/>
            <person name="Tallon L."/>
            <person name="Das S.P."/>
            <person name="Daugherty S."/>
            <person name="Mongodin E.F."/>
        </authorList>
    </citation>
    <scope>NUCLEOTIDE SEQUENCE [LARGE SCALE GENOMIC DNA]</scope>
    <source>
        <strain evidence="1 2">3978 T3 ii</strain>
    </source>
</reference>